<organism evidence="2 3">
    <name type="scientific">Gryllus longicercus</name>
    <dbReference type="NCBI Taxonomy" id="2509291"/>
    <lineage>
        <taxon>Eukaryota</taxon>
        <taxon>Metazoa</taxon>
        <taxon>Ecdysozoa</taxon>
        <taxon>Arthropoda</taxon>
        <taxon>Hexapoda</taxon>
        <taxon>Insecta</taxon>
        <taxon>Pterygota</taxon>
        <taxon>Neoptera</taxon>
        <taxon>Polyneoptera</taxon>
        <taxon>Orthoptera</taxon>
        <taxon>Ensifera</taxon>
        <taxon>Gryllidea</taxon>
        <taxon>Grylloidea</taxon>
        <taxon>Gryllidae</taxon>
        <taxon>Gryllinae</taxon>
        <taxon>Gryllus</taxon>
    </lineage>
</organism>
<dbReference type="EMBL" id="JAZDUA010000036">
    <property type="protein sequence ID" value="KAK7871639.1"/>
    <property type="molecule type" value="Genomic_DNA"/>
</dbReference>
<gene>
    <name evidence="2" type="ORF">R5R35_001824</name>
</gene>
<evidence type="ECO:0008006" key="4">
    <source>
        <dbReference type="Google" id="ProtNLM"/>
    </source>
</evidence>
<feature type="signal peptide" evidence="1">
    <location>
        <begin position="1"/>
        <end position="24"/>
    </location>
</feature>
<name>A0AAN9VU71_9ORTH</name>
<evidence type="ECO:0000313" key="2">
    <source>
        <dbReference type="EMBL" id="KAK7871639.1"/>
    </source>
</evidence>
<protein>
    <recommendedName>
        <fullName evidence="4">Accessory gland protein</fullName>
    </recommendedName>
</protein>
<proteinExistence type="predicted"/>
<dbReference type="Proteomes" id="UP001378592">
    <property type="component" value="Unassembled WGS sequence"/>
</dbReference>
<keyword evidence="1" id="KW-0732">Signal</keyword>
<sequence>MELMFPATVIILVSMQFKFSFVTSSSFCFPATNRTSVPSSLNSQWCHCGETLPSHCRKDLQKQSHKIFDAIRMNDSRTLPLRNVLDHKFQLFLLFHSNYLYQSGQLCFIISYEPITGAKKRNTRMRTIRSHLASDYVQLF</sequence>
<accession>A0AAN9VU71</accession>
<reference evidence="2 3" key="1">
    <citation type="submission" date="2024-03" db="EMBL/GenBank/DDBJ databases">
        <title>The genome assembly and annotation of the cricket Gryllus longicercus Weissman &amp; Gray.</title>
        <authorList>
            <person name="Szrajer S."/>
            <person name="Gray D."/>
            <person name="Ylla G."/>
        </authorList>
    </citation>
    <scope>NUCLEOTIDE SEQUENCE [LARGE SCALE GENOMIC DNA]</scope>
    <source>
        <strain evidence="2">DAG 2021-001</strain>
        <tissue evidence="2">Whole body minus gut</tissue>
    </source>
</reference>
<comment type="caution">
    <text evidence="2">The sequence shown here is derived from an EMBL/GenBank/DDBJ whole genome shotgun (WGS) entry which is preliminary data.</text>
</comment>
<feature type="chain" id="PRO_5042832376" description="Accessory gland protein" evidence="1">
    <location>
        <begin position="25"/>
        <end position="140"/>
    </location>
</feature>
<evidence type="ECO:0000256" key="1">
    <source>
        <dbReference type="SAM" id="SignalP"/>
    </source>
</evidence>
<evidence type="ECO:0000313" key="3">
    <source>
        <dbReference type="Proteomes" id="UP001378592"/>
    </source>
</evidence>
<keyword evidence="3" id="KW-1185">Reference proteome</keyword>
<dbReference type="AlphaFoldDB" id="A0AAN9VU71"/>